<dbReference type="PANTHER" id="PTHR36451:SF1">
    <property type="entry name" value="OMEGA-HYDROXY-BETA-DIHYDROMENAQUINONE-9 SULFOTRANSFERASE STF3"/>
    <property type="match status" value="1"/>
</dbReference>
<reference evidence="2 3" key="1">
    <citation type="submission" date="2012-10" db="EMBL/GenBank/DDBJ databases">
        <authorList>
            <person name="Zafar N."/>
            <person name="Inman J."/>
            <person name="Hall N."/>
            <person name="Lorenzi H."/>
            <person name="Caler E."/>
        </authorList>
    </citation>
    <scope>NUCLEOTIDE SEQUENCE [LARGE SCALE GENOMIC DNA]</scope>
    <source>
        <strain evidence="2 3">IP1</strain>
    </source>
</reference>
<keyword evidence="3" id="KW-1185">Reference proteome</keyword>
<dbReference type="SUPFAM" id="SSF52540">
    <property type="entry name" value="P-loop containing nucleoside triphosphate hydrolases"/>
    <property type="match status" value="1"/>
</dbReference>
<protein>
    <recommendedName>
        <fullName evidence="4">Sulfotransferase</fullName>
    </recommendedName>
</protein>
<dbReference type="RefSeq" id="XP_004186024.1">
    <property type="nucleotide sequence ID" value="XM_004185976.1"/>
</dbReference>
<keyword evidence="1" id="KW-0175">Coiled coil</keyword>
<dbReference type="PANTHER" id="PTHR36451">
    <property type="entry name" value="PAPS-DEPENDENT SULFOTRANSFERASE STF3"/>
    <property type="match status" value="1"/>
</dbReference>
<dbReference type="Gene3D" id="3.40.50.300">
    <property type="entry name" value="P-loop containing nucleotide triphosphate hydrolases"/>
    <property type="match status" value="1"/>
</dbReference>
<dbReference type="InterPro" id="IPR052736">
    <property type="entry name" value="Stf3_sulfotransferase"/>
</dbReference>
<evidence type="ECO:0000313" key="2">
    <source>
        <dbReference type="EMBL" id="ELP86678.1"/>
    </source>
</evidence>
<dbReference type="InterPro" id="IPR027417">
    <property type="entry name" value="P-loop_NTPase"/>
</dbReference>
<organism evidence="2 3">
    <name type="scientific">Entamoeba invadens IP1</name>
    <dbReference type="NCBI Taxonomy" id="370355"/>
    <lineage>
        <taxon>Eukaryota</taxon>
        <taxon>Amoebozoa</taxon>
        <taxon>Evosea</taxon>
        <taxon>Archamoebae</taxon>
        <taxon>Mastigamoebida</taxon>
        <taxon>Entamoebidae</taxon>
        <taxon>Entamoeba</taxon>
    </lineage>
</organism>
<feature type="coiled-coil region" evidence="1">
    <location>
        <begin position="398"/>
        <end position="425"/>
    </location>
</feature>
<evidence type="ECO:0000313" key="3">
    <source>
        <dbReference type="Proteomes" id="UP000014680"/>
    </source>
</evidence>
<evidence type="ECO:0000256" key="1">
    <source>
        <dbReference type="SAM" id="Coils"/>
    </source>
</evidence>
<dbReference type="VEuPathDB" id="AmoebaDB:EIN_289500"/>
<name>L7FLE2_ENTIV</name>
<evidence type="ECO:0008006" key="4">
    <source>
        <dbReference type="Google" id="ProtNLM"/>
    </source>
</evidence>
<dbReference type="EMBL" id="KB206938">
    <property type="protein sequence ID" value="ELP86678.1"/>
    <property type="molecule type" value="Genomic_DNA"/>
</dbReference>
<dbReference type="Proteomes" id="UP000014680">
    <property type="component" value="Unassembled WGS sequence"/>
</dbReference>
<proteinExistence type="predicted"/>
<dbReference type="AlphaFoldDB" id="L7FLE2"/>
<gene>
    <name evidence="2" type="ORF">EIN_289500</name>
</gene>
<dbReference type="Pfam" id="PF13469">
    <property type="entry name" value="Sulfotransfer_3"/>
    <property type="match status" value="1"/>
</dbReference>
<dbReference type="GeneID" id="14885655"/>
<accession>L7FLE2</accession>
<dbReference type="OrthoDB" id="429813at2759"/>
<dbReference type="KEGG" id="eiv:EIN_289500"/>
<sequence>MSEPFVYTNVEQYQLDTSNKYLLPELPESAFGPIYLKVQEYAVQLMCQLDPTHAEEYKTLPQKYHTQLEANPFKQAAREFFAGCFDPNSQMFKNVFKYCVGQVSVYLRFLYEQEIDKENLSKVEIKNPLFIVSMPRSGSTFAHHVMSSDPLATSIKMYEHFCPGSKTMSSEGRLNFGKRVIEPMLNDDINKRHKMDVEQYEEEICFKAMLGFSWVYSLCLPRLEQYREHLWNGNFKFVYDGLLEEFKMHLLDKRECPWYDTDVSKMEEKKKNFHLCLKAVSHFVEPMNFFNLVNATEGRILWIHREIIPELKSLIPGCIAIRGNFVGDIGMDDVKWTNECTIKIIWLCLKNGIAARDKWVSEDPQREKQIYDISFTALTKDPIGETKKIYKYFNMEYSEEFEENIKKLLKQKEQKDRKEDKEKDKKLFMFDEEEVKKQFMFYYERFEKYLPDYFK</sequence>